<dbReference type="Proteomes" id="UP001143856">
    <property type="component" value="Unassembled WGS sequence"/>
</dbReference>
<gene>
    <name evidence="1" type="ORF">NUW58_g4615</name>
</gene>
<reference evidence="1" key="1">
    <citation type="submission" date="2022-10" db="EMBL/GenBank/DDBJ databases">
        <title>Genome Sequence of Xylaria curta.</title>
        <authorList>
            <person name="Buettner E."/>
        </authorList>
    </citation>
    <scope>NUCLEOTIDE SEQUENCE</scope>
    <source>
        <strain evidence="1">Babe10</strain>
    </source>
</reference>
<proteinExistence type="predicted"/>
<accession>A0ACC1P6X2</accession>
<sequence>MRTKQDERDAEVEAQLMSKDKEDDCATSRENFDFDYDYSDRDGDGDGNDAYSYWPKQYSASSRLLWRRLRSMPVPNWLPVRKLSQVNPRFLLVVFAVSLAVTALIVNPYSPLRPSQVSSEPTPTTEELPVATETAVPTPELQFCTTWPVDQEGNYDLASHDRANHVVQHSIAPKGGWQKPGGFKIIAMVFFGRKRYVDILDCYLRQNLAAHGGYLDEVWFMVHTEDEDDIAWLNALVAENQGYRVMGQEDCKKNDAKYGCLWKYATASHTMYIKLDDDIVYIHPDAIPQLVHTRLAVPHAFGVSAHLVNSPITGMEQFHHNVIYPFVPDPNHSPRHKASETWRLSELDRYPEKKLYRLRNKIDRKIIYPDVPYPGHPFVLLSEDNFDLLHTSMGRYDQNPGGDFIAFSPVWKSWAMGAQQQYSLLYNLEKNQISRYFFGQPATYPANAIGPHNGTNATVPVWAPKQGQPVLGGEQIFDTQFRRYNLNFCAVWGSDIKKHLPMDDDDEDAITHSIPKKTGRPFIIDTRAVVGHFSFYTQSEEMRQTDLLDRWRAFANEAVCKPDNLKKPWDTRCPLFED</sequence>
<protein>
    <submittedName>
        <fullName evidence="1">Uncharacterized protein</fullName>
    </submittedName>
</protein>
<organism evidence="1 2">
    <name type="scientific">Xylaria curta</name>
    <dbReference type="NCBI Taxonomy" id="42375"/>
    <lineage>
        <taxon>Eukaryota</taxon>
        <taxon>Fungi</taxon>
        <taxon>Dikarya</taxon>
        <taxon>Ascomycota</taxon>
        <taxon>Pezizomycotina</taxon>
        <taxon>Sordariomycetes</taxon>
        <taxon>Xylariomycetidae</taxon>
        <taxon>Xylariales</taxon>
        <taxon>Xylariaceae</taxon>
        <taxon>Xylaria</taxon>
    </lineage>
</organism>
<evidence type="ECO:0000313" key="2">
    <source>
        <dbReference type="Proteomes" id="UP001143856"/>
    </source>
</evidence>
<dbReference type="EMBL" id="JAPDGR010000821">
    <property type="protein sequence ID" value="KAJ2987247.1"/>
    <property type="molecule type" value="Genomic_DNA"/>
</dbReference>
<keyword evidence="2" id="KW-1185">Reference proteome</keyword>
<name>A0ACC1P6X2_9PEZI</name>
<comment type="caution">
    <text evidence="1">The sequence shown here is derived from an EMBL/GenBank/DDBJ whole genome shotgun (WGS) entry which is preliminary data.</text>
</comment>
<evidence type="ECO:0000313" key="1">
    <source>
        <dbReference type="EMBL" id="KAJ2987247.1"/>
    </source>
</evidence>